<keyword evidence="2" id="KW-1003">Cell membrane</keyword>
<evidence type="ECO:0000256" key="8">
    <source>
        <dbReference type="SAM" id="Phobius"/>
    </source>
</evidence>
<dbReference type="GO" id="GO:0005886">
    <property type="term" value="C:plasma membrane"/>
    <property type="evidence" value="ECO:0007669"/>
    <property type="project" value="UniProtKB-SubCell"/>
</dbReference>
<feature type="binding site" evidence="7">
    <location>
        <position position="222"/>
    </location>
    <ligand>
        <name>Mg(2+)</name>
        <dbReference type="ChEBI" id="CHEBI:18420"/>
    </ligand>
</feature>
<evidence type="ECO:0000256" key="1">
    <source>
        <dbReference type="ARBA" id="ARBA00004651"/>
    </source>
</evidence>
<feature type="transmembrane region" description="Helical" evidence="8">
    <location>
        <begin position="169"/>
        <end position="186"/>
    </location>
</feature>
<feature type="transmembrane region" description="Helical" evidence="8">
    <location>
        <begin position="248"/>
        <end position="269"/>
    </location>
</feature>
<feature type="transmembrane region" description="Helical" evidence="8">
    <location>
        <begin position="77"/>
        <end position="99"/>
    </location>
</feature>
<dbReference type="Proteomes" id="UP000282211">
    <property type="component" value="Unassembled WGS sequence"/>
</dbReference>
<keyword evidence="3 9" id="KW-0808">Transferase</keyword>
<dbReference type="Pfam" id="PF00953">
    <property type="entry name" value="Glycos_transf_4"/>
    <property type="match status" value="1"/>
</dbReference>
<feature type="transmembrane region" description="Helical" evidence="8">
    <location>
        <begin position="289"/>
        <end position="315"/>
    </location>
</feature>
<feature type="transmembrane region" description="Helical" evidence="8">
    <location>
        <begin position="111"/>
        <end position="131"/>
    </location>
</feature>
<proteinExistence type="predicted"/>
<keyword evidence="7" id="KW-0460">Magnesium</keyword>
<evidence type="ECO:0000256" key="2">
    <source>
        <dbReference type="ARBA" id="ARBA00022475"/>
    </source>
</evidence>
<dbReference type="InterPro" id="IPR000715">
    <property type="entry name" value="Glycosyl_transferase_4"/>
</dbReference>
<comment type="caution">
    <text evidence="9">The sequence shown here is derived from an EMBL/GenBank/DDBJ whole genome shotgun (WGS) entry which is preliminary data.</text>
</comment>
<evidence type="ECO:0000256" key="7">
    <source>
        <dbReference type="PIRSR" id="PIRSR600715-1"/>
    </source>
</evidence>
<evidence type="ECO:0000256" key="3">
    <source>
        <dbReference type="ARBA" id="ARBA00022679"/>
    </source>
</evidence>
<dbReference type="GO" id="GO:0044038">
    <property type="term" value="P:cell wall macromolecule biosynthetic process"/>
    <property type="evidence" value="ECO:0007669"/>
    <property type="project" value="TreeGrafter"/>
</dbReference>
<dbReference type="GO" id="GO:0009103">
    <property type="term" value="P:lipopolysaccharide biosynthetic process"/>
    <property type="evidence" value="ECO:0007669"/>
    <property type="project" value="TreeGrafter"/>
</dbReference>
<dbReference type="PANTHER" id="PTHR22926:SF3">
    <property type="entry name" value="UNDECAPRENYL-PHOSPHATE ALPHA-N-ACETYLGLUCOSAMINYL 1-PHOSPHATE TRANSFERASE"/>
    <property type="match status" value="1"/>
</dbReference>
<comment type="cofactor">
    <cofactor evidence="7">
        <name>Mg(2+)</name>
        <dbReference type="ChEBI" id="CHEBI:18420"/>
    </cofactor>
</comment>
<comment type="subcellular location">
    <subcellularLocation>
        <location evidence="1">Cell membrane</location>
        <topology evidence="1">Multi-pass membrane protein</topology>
    </subcellularLocation>
</comment>
<feature type="transmembrane region" description="Helical" evidence="8">
    <location>
        <begin position="224"/>
        <end position="242"/>
    </location>
</feature>
<dbReference type="CDD" id="cd06853">
    <property type="entry name" value="GT_WecA_like"/>
    <property type="match status" value="1"/>
</dbReference>
<dbReference type="OrthoDB" id="9783652at2"/>
<feature type="binding site" evidence="7">
    <location>
        <position position="161"/>
    </location>
    <ligand>
        <name>Mg(2+)</name>
        <dbReference type="ChEBI" id="CHEBI:18420"/>
    </ligand>
</feature>
<dbReference type="EMBL" id="RBII01000001">
    <property type="protein sequence ID" value="RKQ70997.1"/>
    <property type="molecule type" value="Genomic_DNA"/>
</dbReference>
<keyword evidence="10" id="KW-1185">Reference proteome</keyword>
<feature type="transmembrane region" description="Helical" evidence="8">
    <location>
        <begin position="12"/>
        <end position="36"/>
    </location>
</feature>
<feature type="transmembrane region" description="Helical" evidence="8">
    <location>
        <begin position="327"/>
        <end position="347"/>
    </location>
</feature>
<evidence type="ECO:0000313" key="10">
    <source>
        <dbReference type="Proteomes" id="UP000282211"/>
    </source>
</evidence>
<evidence type="ECO:0000313" key="9">
    <source>
        <dbReference type="EMBL" id="RKQ70997.1"/>
    </source>
</evidence>
<dbReference type="PANTHER" id="PTHR22926">
    <property type="entry name" value="PHOSPHO-N-ACETYLMURAMOYL-PENTAPEPTIDE-TRANSFERASE"/>
    <property type="match status" value="1"/>
</dbReference>
<accession>A0A420WJ21</accession>
<dbReference type="InParanoid" id="A0A420WJ21"/>
<feature type="transmembrane region" description="Helical" evidence="8">
    <location>
        <begin position="143"/>
        <end position="162"/>
    </location>
</feature>
<dbReference type="GO" id="GO:0071555">
    <property type="term" value="P:cell wall organization"/>
    <property type="evidence" value="ECO:0007669"/>
    <property type="project" value="TreeGrafter"/>
</dbReference>
<gene>
    <name evidence="9" type="ORF">DES40_0305</name>
</gene>
<dbReference type="GO" id="GO:0046872">
    <property type="term" value="F:metal ion binding"/>
    <property type="evidence" value="ECO:0007669"/>
    <property type="project" value="UniProtKB-KW"/>
</dbReference>
<organism evidence="9 10">
    <name type="scientific">Litorimonas taeanensis</name>
    <dbReference type="NCBI Taxonomy" id="568099"/>
    <lineage>
        <taxon>Bacteria</taxon>
        <taxon>Pseudomonadati</taxon>
        <taxon>Pseudomonadota</taxon>
        <taxon>Alphaproteobacteria</taxon>
        <taxon>Maricaulales</taxon>
        <taxon>Robiginitomaculaceae</taxon>
    </lineage>
</organism>
<sequence>MTEALWIHLWPVINLAGLGFFTSLGVTGFMVFAGLGDTPNARSNHKHVTPSCGGVGLVAAFGVCSLALVLIHPQLLGAMPLTFAKILSLVFAVAALGLCDDLFEFSARFKFALMILLSALGVSCVGYPSALPLGDSVIPLPPFIGFWGAVLWVFVVINAVNFIDGANGLMANTLIIPCLALGFIGLSSGSVVAAFLCGALFVGLLGFLPYNMRSKAAIFCGDTGALLAGYVFALAGLAVIHAEDGANLVYFVPLLILPILADVLLTLLWRAKRRKNLLAPHKEHLFARILSMGVGHMQITWVYGFLTLLFANIAVFGVQSGYIRSPFYIGFFVVVMAAAYFIVGRLIEKADAGSEIPAPTHSADKASSD</sequence>
<reference evidence="9 10" key="1">
    <citation type="submission" date="2018-10" db="EMBL/GenBank/DDBJ databases">
        <title>Genomic Encyclopedia of Type Strains, Phase IV (KMG-IV): sequencing the most valuable type-strain genomes for metagenomic binning, comparative biology and taxonomic classification.</title>
        <authorList>
            <person name="Goeker M."/>
        </authorList>
    </citation>
    <scope>NUCLEOTIDE SEQUENCE [LARGE SCALE GENOMIC DNA]</scope>
    <source>
        <strain evidence="9 10">DSM 22008</strain>
    </source>
</reference>
<evidence type="ECO:0000256" key="4">
    <source>
        <dbReference type="ARBA" id="ARBA00022692"/>
    </source>
</evidence>
<keyword evidence="6 8" id="KW-0472">Membrane</keyword>
<dbReference type="AlphaFoldDB" id="A0A420WJ21"/>
<keyword evidence="7" id="KW-0479">Metal-binding</keyword>
<keyword evidence="5 8" id="KW-1133">Transmembrane helix</keyword>
<dbReference type="FunCoup" id="A0A420WJ21">
    <property type="interactions" value="223"/>
</dbReference>
<name>A0A420WJ21_9PROT</name>
<feature type="transmembrane region" description="Helical" evidence="8">
    <location>
        <begin position="48"/>
        <end position="71"/>
    </location>
</feature>
<evidence type="ECO:0000256" key="6">
    <source>
        <dbReference type="ARBA" id="ARBA00023136"/>
    </source>
</evidence>
<dbReference type="GO" id="GO:0016780">
    <property type="term" value="F:phosphotransferase activity, for other substituted phosphate groups"/>
    <property type="evidence" value="ECO:0007669"/>
    <property type="project" value="InterPro"/>
</dbReference>
<protein>
    <submittedName>
        <fullName evidence="9">UDP-GlcNAc:undecaprenyl-phosphate GlcNAc-1-phosphate transferase</fullName>
    </submittedName>
</protein>
<feature type="transmembrane region" description="Helical" evidence="8">
    <location>
        <begin position="192"/>
        <end position="212"/>
    </location>
</feature>
<evidence type="ECO:0000256" key="5">
    <source>
        <dbReference type="ARBA" id="ARBA00022989"/>
    </source>
</evidence>
<keyword evidence="4 8" id="KW-0812">Transmembrane</keyword>
<dbReference type="RefSeq" id="WP_121098810.1">
    <property type="nucleotide sequence ID" value="NZ_RBII01000001.1"/>
</dbReference>